<dbReference type="InterPro" id="IPR007227">
    <property type="entry name" value="Cell_shape_determining_MreD"/>
</dbReference>
<dbReference type="GO" id="GO:0008360">
    <property type="term" value="P:regulation of cell shape"/>
    <property type="evidence" value="ECO:0007669"/>
    <property type="project" value="UniProtKB-KW"/>
</dbReference>
<dbReference type="OrthoDB" id="1653857at2"/>
<evidence type="ECO:0000256" key="5">
    <source>
        <dbReference type="ARBA" id="ARBA00022960"/>
    </source>
</evidence>
<keyword evidence="10" id="KW-1185">Reference proteome</keyword>
<dbReference type="Proteomes" id="UP000198943">
    <property type="component" value="Unassembled WGS sequence"/>
</dbReference>
<proteinExistence type="inferred from homology"/>
<organism evidence="9 10">
    <name type="scientific">Succiniclasticum ruminis</name>
    <dbReference type="NCBI Taxonomy" id="40841"/>
    <lineage>
        <taxon>Bacteria</taxon>
        <taxon>Bacillati</taxon>
        <taxon>Bacillota</taxon>
        <taxon>Negativicutes</taxon>
        <taxon>Acidaminococcales</taxon>
        <taxon>Acidaminococcaceae</taxon>
        <taxon>Succiniclasticum</taxon>
    </lineage>
</organism>
<comment type="similarity">
    <text evidence="2">Belongs to the MreD family.</text>
</comment>
<dbReference type="GO" id="GO:0005886">
    <property type="term" value="C:plasma membrane"/>
    <property type="evidence" value="ECO:0007669"/>
    <property type="project" value="UniProtKB-SubCell"/>
</dbReference>
<evidence type="ECO:0000256" key="1">
    <source>
        <dbReference type="ARBA" id="ARBA00004651"/>
    </source>
</evidence>
<evidence type="ECO:0000256" key="8">
    <source>
        <dbReference type="SAM" id="Phobius"/>
    </source>
</evidence>
<dbReference type="AlphaFoldDB" id="A0A1G6IV11"/>
<feature type="transmembrane region" description="Helical" evidence="8">
    <location>
        <begin position="134"/>
        <end position="159"/>
    </location>
</feature>
<dbReference type="Gene3D" id="1.10.1760.20">
    <property type="match status" value="1"/>
</dbReference>
<evidence type="ECO:0000256" key="7">
    <source>
        <dbReference type="ARBA" id="ARBA00023136"/>
    </source>
</evidence>
<evidence type="ECO:0000313" key="10">
    <source>
        <dbReference type="Proteomes" id="UP000198943"/>
    </source>
</evidence>
<feature type="transmembrane region" description="Helical" evidence="8">
    <location>
        <begin position="32"/>
        <end position="59"/>
    </location>
</feature>
<keyword evidence="7 8" id="KW-0472">Membrane</keyword>
<accession>A0A1G6IV11</accession>
<dbReference type="RefSeq" id="WP_093729388.1">
    <property type="nucleotide sequence ID" value="NZ_FMYW01000002.1"/>
</dbReference>
<sequence>MRMWSWIAAAFVILVLQTTSLGFFGGNLFFDLPLLFIYSIGLFYGARAGLLCGLAFGLLQDISSPGVFGFCLLTRGLTGYGIGCIKEMIFKNNYGYHVLIIGGLSLLLRVLYAVPFLWLNAFGTTALFLYLQDSLWYCLGNMLLILPVSRILLALYHWIAEEDVTY</sequence>
<evidence type="ECO:0000256" key="2">
    <source>
        <dbReference type="ARBA" id="ARBA00007776"/>
    </source>
</evidence>
<dbReference type="NCBIfam" id="TIGR03426">
    <property type="entry name" value="shape_MreD"/>
    <property type="match status" value="1"/>
</dbReference>
<keyword evidence="6 8" id="KW-1133">Transmembrane helix</keyword>
<feature type="transmembrane region" description="Helical" evidence="8">
    <location>
        <begin position="94"/>
        <end position="114"/>
    </location>
</feature>
<gene>
    <name evidence="9" type="ORF">SAMN04487864_102222</name>
</gene>
<keyword evidence="5" id="KW-0133">Cell shape</keyword>
<keyword evidence="3" id="KW-1003">Cell membrane</keyword>
<name>A0A1G6IV11_9FIRM</name>
<protein>
    <submittedName>
        <fullName evidence="9">Rod shape-determining protein MreD</fullName>
    </submittedName>
</protein>
<reference evidence="10" key="1">
    <citation type="submission" date="2016-10" db="EMBL/GenBank/DDBJ databases">
        <authorList>
            <person name="Varghese N."/>
            <person name="Submissions S."/>
        </authorList>
    </citation>
    <scope>NUCLEOTIDE SEQUENCE [LARGE SCALE GENOMIC DNA]</scope>
    <source>
        <strain evidence="10">DSM 11005</strain>
    </source>
</reference>
<keyword evidence="4 8" id="KW-0812">Transmembrane</keyword>
<comment type="subcellular location">
    <subcellularLocation>
        <location evidence="1">Cell membrane</location>
        <topology evidence="1">Multi-pass membrane protein</topology>
    </subcellularLocation>
</comment>
<evidence type="ECO:0000256" key="3">
    <source>
        <dbReference type="ARBA" id="ARBA00022475"/>
    </source>
</evidence>
<dbReference type="EMBL" id="FMYW01000002">
    <property type="protein sequence ID" value="SDC09855.1"/>
    <property type="molecule type" value="Genomic_DNA"/>
</dbReference>
<evidence type="ECO:0000313" key="9">
    <source>
        <dbReference type="EMBL" id="SDC09855.1"/>
    </source>
</evidence>
<evidence type="ECO:0000256" key="6">
    <source>
        <dbReference type="ARBA" id="ARBA00022989"/>
    </source>
</evidence>
<evidence type="ECO:0000256" key="4">
    <source>
        <dbReference type="ARBA" id="ARBA00022692"/>
    </source>
</evidence>